<organism evidence="2 3">
    <name type="scientific">Sousa chinensis</name>
    <name type="common">Indo-pacific humpbacked dolphin</name>
    <name type="synonym">Steno chinensis</name>
    <dbReference type="NCBI Taxonomy" id="103600"/>
    <lineage>
        <taxon>Eukaryota</taxon>
        <taxon>Metazoa</taxon>
        <taxon>Chordata</taxon>
        <taxon>Craniata</taxon>
        <taxon>Vertebrata</taxon>
        <taxon>Euteleostomi</taxon>
        <taxon>Mammalia</taxon>
        <taxon>Eutheria</taxon>
        <taxon>Laurasiatheria</taxon>
        <taxon>Artiodactyla</taxon>
        <taxon>Whippomorpha</taxon>
        <taxon>Cetacea</taxon>
        <taxon>Odontoceti</taxon>
        <taxon>Delphinidae</taxon>
        <taxon>Sousa</taxon>
    </lineage>
</organism>
<gene>
    <name evidence="2" type="ORF">DBR06_SOUSAS2110055</name>
</gene>
<evidence type="ECO:0000256" key="1">
    <source>
        <dbReference type="SAM" id="MobiDB-lite"/>
    </source>
</evidence>
<reference evidence="2 3" key="1">
    <citation type="journal article" date="2018" name="Genomics">
        <title>Molecular footprints of inshore aquatic adaptation in Indo-Pacific humpback dolphin (Sousa chinensis).</title>
        <authorList>
            <person name="Ming Y."/>
            <person name="Jian J."/>
            <person name="Yu F."/>
            <person name="Yu X."/>
            <person name="Wang J."/>
            <person name="Liu W."/>
        </authorList>
    </citation>
    <scope>NUCLEOTIDE SEQUENCE [LARGE SCALE GENOMIC DNA]</scope>
    <source>
        <strain evidence="2">MY-2018</strain>
        <tissue evidence="2">Skin</tissue>
    </source>
</reference>
<keyword evidence="3" id="KW-1185">Reference proteome</keyword>
<dbReference type="AlphaFoldDB" id="A0A484GTU8"/>
<accession>A0A484GTU8</accession>
<evidence type="ECO:0000313" key="3">
    <source>
        <dbReference type="Proteomes" id="UP000295264"/>
    </source>
</evidence>
<dbReference type="Proteomes" id="UP000295264">
    <property type="component" value="Unassembled WGS sequence"/>
</dbReference>
<comment type="caution">
    <text evidence="2">The sequence shown here is derived from an EMBL/GenBank/DDBJ whole genome shotgun (WGS) entry which is preliminary data.</text>
</comment>
<evidence type="ECO:0000313" key="2">
    <source>
        <dbReference type="EMBL" id="TEA39304.1"/>
    </source>
</evidence>
<dbReference type="EMBL" id="QWLN02004155">
    <property type="protein sequence ID" value="TEA39304.1"/>
    <property type="molecule type" value="Genomic_DNA"/>
</dbReference>
<feature type="region of interest" description="Disordered" evidence="1">
    <location>
        <begin position="46"/>
        <end position="82"/>
    </location>
</feature>
<name>A0A484GTU8_SOUCH</name>
<feature type="region of interest" description="Disordered" evidence="1">
    <location>
        <begin position="1"/>
        <end position="23"/>
    </location>
</feature>
<feature type="non-terminal residue" evidence="2">
    <location>
        <position position="1"/>
    </location>
</feature>
<sequence length="101" mass="11280">SPRPSPRLRGQRTHLSSDPPGYEGRALRAEKLLGCGWLRGLERAAPWQRTAPPRILPRGSAHQTRESLGEPWEQGRPTTMGTLCQQPLQDFHVSQFSRAGT</sequence>
<protein>
    <submittedName>
        <fullName evidence="2">Uncharacterized protein</fullName>
    </submittedName>
</protein>
<proteinExistence type="predicted"/>